<dbReference type="GO" id="GO:0070034">
    <property type="term" value="F:telomerase RNA binding"/>
    <property type="evidence" value="ECO:0007669"/>
    <property type="project" value="TreeGrafter"/>
</dbReference>
<evidence type="ECO:0008006" key="4">
    <source>
        <dbReference type="Google" id="ProtNLM"/>
    </source>
</evidence>
<sequence length="835" mass="93247">MDASSDIAARFRASMSKSTAPFAAHRPEQAKEEPCGSQQKPIDDTAPTPSSPPRSIRRRIGDNPSQRLYDPRLYDPYADDFKRRPKPPRPITRPGPSDGDHPCGCPGCARGTPQNCQRPRPRREGPPPQRPTPVLLRRYAPAPPRAPAPPDEDPEQQPELILQPETRPISQEQLVAEVKGIYAGLVMVEAKCIEVDSKQAAAATAGRDSKEIPRLNNEQWQALIALHRTLLHEHHDFFLASQHPSASPSLQKLVTKYAMPARMWRHGIHSFLELLRNRLPASLEHMLAFIYLAYSMMALLYETVPAFADTWVECLGDLGRYRMAIEEGDVRDREIWMNVSRVWYSKENNRQDCTGLYRNTNRLYHHLAILARPNILQQLFFYHKALAVTQPFDVSRESILGLFDGSIGVARPKFKTPGVHIALCGLSPQPFDIARQSILGLFDGTMGSKVKDPDRLDPACVSAYAREAAFGPPVHISTSGLVWQANPTQLHSSRGNGLSSISTPAHAFYAVFSRLKECIRLPAKLFLLLAREIIFLVAGSGTGLSCHMEDECIITGTNRSGIKHEPVGQLAERRNIPSSSNHIYAGTETRSADTATADETFQLLADICFSFVREEDEDRIGPQHQPSHNALPMQKMELNNPLPSEPVTRSYSGSVLSIGCPRSTRTRSSHEPDKCNMDKRIEPFNFAVQNPRVTDSTGSEENAELKENPELKEISELEGDARLEELLRQRKTILEQLQQRSLPSPQFKTSPYVTLVPESSHVTHFNAITPLLISNLRITLHAGSLYFPAGFQHVVAILDNTASRHLKLVPPPLRASDLRNHYGSTAMDIYPTQSF</sequence>
<gene>
    <name evidence="2" type="ORF">Dda_3101</name>
</gene>
<feature type="compositionally biased region" description="Basic and acidic residues" evidence="1">
    <location>
        <begin position="25"/>
        <end position="34"/>
    </location>
</feature>
<proteinExistence type="predicted"/>
<organism evidence="2 3">
    <name type="scientific">Drechslerella dactyloides</name>
    <name type="common">Nematode-trapping fungus</name>
    <name type="synonym">Arthrobotrys dactyloides</name>
    <dbReference type="NCBI Taxonomy" id="74499"/>
    <lineage>
        <taxon>Eukaryota</taxon>
        <taxon>Fungi</taxon>
        <taxon>Dikarya</taxon>
        <taxon>Ascomycota</taxon>
        <taxon>Pezizomycotina</taxon>
        <taxon>Orbiliomycetes</taxon>
        <taxon>Orbiliales</taxon>
        <taxon>Orbiliaceae</taxon>
        <taxon>Drechslerella</taxon>
    </lineage>
</organism>
<dbReference type="AlphaFoldDB" id="A0AAD6J298"/>
<feature type="region of interest" description="Disordered" evidence="1">
    <location>
        <begin position="649"/>
        <end position="677"/>
    </location>
</feature>
<feature type="compositionally biased region" description="Basic and acidic residues" evidence="1">
    <location>
        <begin position="668"/>
        <end position="677"/>
    </location>
</feature>
<evidence type="ECO:0000313" key="3">
    <source>
        <dbReference type="Proteomes" id="UP001221413"/>
    </source>
</evidence>
<feature type="region of interest" description="Disordered" evidence="1">
    <location>
        <begin position="1"/>
        <end position="157"/>
    </location>
</feature>
<dbReference type="GO" id="GO:0042162">
    <property type="term" value="F:telomeric DNA binding"/>
    <property type="evidence" value="ECO:0007669"/>
    <property type="project" value="TreeGrafter"/>
</dbReference>
<dbReference type="InterPro" id="IPR045153">
    <property type="entry name" value="Est1/Ebs1-like"/>
</dbReference>
<keyword evidence="3" id="KW-1185">Reference proteome</keyword>
<name>A0AAD6J298_DREDA</name>
<dbReference type="PANTHER" id="PTHR15696">
    <property type="entry name" value="SMG-7 SUPPRESSOR WITH MORPHOLOGICAL EFFECT ON GENITALIA PROTEIN 7"/>
    <property type="match status" value="1"/>
</dbReference>
<comment type="caution">
    <text evidence="2">The sequence shown here is derived from an EMBL/GenBank/DDBJ whole genome shotgun (WGS) entry which is preliminary data.</text>
</comment>
<dbReference type="GO" id="GO:0000184">
    <property type="term" value="P:nuclear-transcribed mRNA catabolic process, nonsense-mediated decay"/>
    <property type="evidence" value="ECO:0007669"/>
    <property type="project" value="TreeGrafter"/>
</dbReference>
<dbReference type="Gene3D" id="1.25.40.10">
    <property type="entry name" value="Tetratricopeptide repeat domain"/>
    <property type="match status" value="1"/>
</dbReference>
<dbReference type="SUPFAM" id="SSF48452">
    <property type="entry name" value="TPR-like"/>
    <property type="match status" value="1"/>
</dbReference>
<accession>A0AAD6J298</accession>
<dbReference type="PANTHER" id="PTHR15696:SF0">
    <property type="entry name" value="TELOMERASE-BINDING PROTEIN EST1A"/>
    <property type="match status" value="1"/>
</dbReference>
<dbReference type="EMBL" id="JAQGDS010000003">
    <property type="protein sequence ID" value="KAJ6262294.1"/>
    <property type="molecule type" value="Genomic_DNA"/>
</dbReference>
<evidence type="ECO:0000256" key="1">
    <source>
        <dbReference type="SAM" id="MobiDB-lite"/>
    </source>
</evidence>
<protein>
    <recommendedName>
        <fullName evidence="4">DNA/RNA-binding domain-containing protein</fullName>
    </recommendedName>
</protein>
<dbReference type="FunFam" id="1.25.40.10:FF:000202">
    <property type="entry name" value="Unplaced genomic scaffold supercont1.7, whole genome shotgun sequence"/>
    <property type="match status" value="1"/>
</dbReference>
<evidence type="ECO:0000313" key="2">
    <source>
        <dbReference type="EMBL" id="KAJ6262294.1"/>
    </source>
</evidence>
<dbReference type="Proteomes" id="UP001221413">
    <property type="component" value="Unassembled WGS sequence"/>
</dbReference>
<dbReference type="GO" id="GO:0005697">
    <property type="term" value="C:telomerase holoenzyme complex"/>
    <property type="evidence" value="ECO:0007669"/>
    <property type="project" value="TreeGrafter"/>
</dbReference>
<reference evidence="2" key="1">
    <citation type="submission" date="2023-01" db="EMBL/GenBank/DDBJ databases">
        <title>The chitinases involved in constricting ring structure development in the nematode-trapping fungus Drechslerella dactyloides.</title>
        <authorList>
            <person name="Wang R."/>
            <person name="Zhang L."/>
            <person name="Tang P."/>
            <person name="Li S."/>
            <person name="Liang L."/>
        </authorList>
    </citation>
    <scope>NUCLEOTIDE SEQUENCE</scope>
    <source>
        <strain evidence="2">YMF1.00031</strain>
    </source>
</reference>
<dbReference type="InterPro" id="IPR011990">
    <property type="entry name" value="TPR-like_helical_dom_sf"/>
</dbReference>